<evidence type="ECO:0000256" key="1">
    <source>
        <dbReference type="SAM" id="MobiDB-lite"/>
    </source>
</evidence>
<gene>
    <name evidence="2" type="ORF">GT347_18515</name>
</gene>
<organism evidence="2 3">
    <name type="scientific">Xylophilus rhododendri</name>
    <dbReference type="NCBI Taxonomy" id="2697032"/>
    <lineage>
        <taxon>Bacteria</taxon>
        <taxon>Pseudomonadati</taxon>
        <taxon>Pseudomonadota</taxon>
        <taxon>Betaproteobacteria</taxon>
        <taxon>Burkholderiales</taxon>
        <taxon>Xylophilus</taxon>
    </lineage>
</organism>
<proteinExistence type="predicted"/>
<reference evidence="2 3" key="1">
    <citation type="submission" date="2020-01" db="EMBL/GenBank/DDBJ databases">
        <title>Genome sequencing of strain KACC 21265.</title>
        <authorList>
            <person name="Heo J."/>
            <person name="Kim S.-J."/>
            <person name="Kim J.-S."/>
            <person name="Hong S.-B."/>
            <person name="Kwon S.-W."/>
        </authorList>
    </citation>
    <scope>NUCLEOTIDE SEQUENCE [LARGE SCALE GENOMIC DNA]</scope>
    <source>
        <strain evidence="2 3">KACC 21265</strain>
    </source>
</reference>
<evidence type="ECO:0000313" key="3">
    <source>
        <dbReference type="Proteomes" id="UP000464787"/>
    </source>
</evidence>
<dbReference type="AlphaFoldDB" id="A0A857JAN5"/>
<evidence type="ECO:0000313" key="2">
    <source>
        <dbReference type="EMBL" id="QHI99798.1"/>
    </source>
</evidence>
<dbReference type="RefSeq" id="WP_160553609.1">
    <property type="nucleotide sequence ID" value="NZ_CP047650.1"/>
</dbReference>
<dbReference type="EMBL" id="CP047650">
    <property type="protein sequence ID" value="QHI99798.1"/>
    <property type="molecule type" value="Genomic_DNA"/>
</dbReference>
<keyword evidence="3" id="KW-1185">Reference proteome</keyword>
<feature type="compositionally biased region" description="Basic and acidic residues" evidence="1">
    <location>
        <begin position="44"/>
        <end position="63"/>
    </location>
</feature>
<name>A0A857JAN5_9BURK</name>
<protein>
    <submittedName>
        <fullName evidence="2">Uncharacterized protein</fullName>
    </submittedName>
</protein>
<accession>A0A857JAN5</accession>
<dbReference type="KEGG" id="xyk:GT347_18515"/>
<sequence>MLSVTHEAASGQYTVTPVAVLDVQPSSGRPAAAAEDFRPPGPRPHPDMPRLGRLPADDPRVLKATDGLSDPRKRPRRGTVPVARRKKLYRQIAAARAIGPDGRQPYVDAEGRINVPAYEHDRRVLAAFDFCLPGWEGKLYPFRTLKNGVWVGDLLAMRRYRAWEQAKRCRDHQGRPLFHDPLTGRVDMAAFYRACTDGSLPRSCIRKPKPVGRPRTRPERQAD</sequence>
<feature type="region of interest" description="Disordered" evidence="1">
    <location>
        <begin position="24"/>
        <end position="80"/>
    </location>
</feature>
<dbReference type="Proteomes" id="UP000464787">
    <property type="component" value="Chromosome"/>
</dbReference>